<name>A0A2K9V565_9CAUD</name>
<dbReference type="GeneID" id="54988071"/>
<proteinExistence type="predicted"/>
<dbReference type="RefSeq" id="YP_009797654.1">
    <property type="nucleotide sequence ID" value="NC_047917.1"/>
</dbReference>
<dbReference type="Proteomes" id="UP000241070">
    <property type="component" value="Segment"/>
</dbReference>
<organism evidence="1 2">
    <name type="scientific">Erwinia phage vB_EamP-S2</name>
    <dbReference type="NCBI Taxonomy" id="2070198"/>
    <lineage>
        <taxon>Viruses</taxon>
        <taxon>Duplodnaviria</taxon>
        <taxon>Heunggongvirae</taxon>
        <taxon>Uroviricota</taxon>
        <taxon>Caudoviricetes</taxon>
        <taxon>Autographivirales</taxon>
        <taxon>Autosignataviridae</taxon>
        <taxon>Molineuxvirinae</taxon>
        <taxon>Eracentumvirus</taxon>
        <taxon>Eracentumvirus S2</taxon>
    </lineage>
</organism>
<accession>A0A2K9V565</accession>
<sequence length="233" mass="23916">MALPVTGERPRSRKATVTALVAPLVLLSALEDVDDPINDLALSGKEAGATVYAVTEGTVKNPVTIELRIATGNMPGDPWVSNSVDSGSLEVSSDDISDAGATGKVLLKAATPADAKTSLGIKAEDIVDSGLNGRAVLRATTFDQMKNAMGYITRSDSPTTNSRAGVLLAARQSGVNLSSTADSVSTATDVEGLLTDLNDLIAKYNTLRTDVTSVNTNLNSVIVALKASGAIAT</sequence>
<protein>
    <submittedName>
        <fullName evidence="1">Hypotheticla protein</fullName>
    </submittedName>
</protein>
<dbReference type="KEGG" id="vg:54988071"/>
<reference evidence="1 2" key="1">
    <citation type="submission" date="2017-12" db="EMBL/GenBank/DDBJ databases">
        <title>Complete Genome Sequences of Erwinia amylovora Phages vB_EamP-S2 and vB_EamM-Bue1.</title>
        <authorList>
            <person name="Knecht L.E."/>
            <person name="Born Y."/>
            <person name="Pothier J.F."/>
            <person name="Loessner M.J."/>
            <person name="Fieseler L."/>
        </authorList>
    </citation>
    <scope>NUCLEOTIDE SEQUENCE [LARGE SCALE GENOMIC DNA]</scope>
</reference>
<evidence type="ECO:0000313" key="2">
    <source>
        <dbReference type="Proteomes" id="UP000241070"/>
    </source>
</evidence>
<evidence type="ECO:0000313" key="1">
    <source>
        <dbReference type="EMBL" id="AUV57243.1"/>
    </source>
</evidence>
<keyword evidence="2" id="KW-1185">Reference proteome</keyword>
<dbReference type="EMBL" id="MG736918">
    <property type="protein sequence ID" value="AUV57243.1"/>
    <property type="molecule type" value="Genomic_DNA"/>
</dbReference>